<dbReference type="KEGG" id="xla:108713859"/>
<gene>
    <name evidence="4" type="primary">LOC108713859</name>
</gene>
<evidence type="ECO:0000256" key="2">
    <source>
        <dbReference type="SAM" id="Phobius"/>
    </source>
</evidence>
<evidence type="ECO:0000256" key="1">
    <source>
        <dbReference type="SAM" id="MobiDB-lite"/>
    </source>
</evidence>
<dbReference type="AlphaFoldDB" id="A0A8J0UUV5"/>
<keyword evidence="2" id="KW-0472">Membrane</keyword>
<keyword evidence="2" id="KW-1133">Transmembrane helix</keyword>
<feature type="region of interest" description="Disordered" evidence="1">
    <location>
        <begin position="248"/>
        <end position="302"/>
    </location>
</feature>
<feature type="compositionally biased region" description="Polar residues" evidence="1">
    <location>
        <begin position="257"/>
        <end position="287"/>
    </location>
</feature>
<organism evidence="3 4">
    <name type="scientific">Xenopus laevis</name>
    <name type="common">African clawed frog</name>
    <dbReference type="NCBI Taxonomy" id="8355"/>
    <lineage>
        <taxon>Eukaryota</taxon>
        <taxon>Metazoa</taxon>
        <taxon>Chordata</taxon>
        <taxon>Craniata</taxon>
        <taxon>Vertebrata</taxon>
        <taxon>Euteleostomi</taxon>
        <taxon>Amphibia</taxon>
        <taxon>Batrachia</taxon>
        <taxon>Anura</taxon>
        <taxon>Pipoidea</taxon>
        <taxon>Pipidae</taxon>
        <taxon>Xenopodinae</taxon>
        <taxon>Xenopus</taxon>
        <taxon>Xenopus</taxon>
    </lineage>
</organism>
<feature type="transmembrane region" description="Helical" evidence="2">
    <location>
        <begin position="16"/>
        <end position="36"/>
    </location>
</feature>
<dbReference type="GeneID" id="108713859"/>
<feature type="transmembrane region" description="Helical" evidence="2">
    <location>
        <begin position="89"/>
        <end position="113"/>
    </location>
</feature>
<proteinExistence type="predicted"/>
<dbReference type="RefSeq" id="XP_018113015.1">
    <property type="nucleotide sequence ID" value="XM_018257526.2"/>
</dbReference>
<feature type="transmembrane region" description="Helical" evidence="2">
    <location>
        <begin position="134"/>
        <end position="163"/>
    </location>
</feature>
<keyword evidence="3" id="KW-1185">Reference proteome</keyword>
<sequence>MSSLFYTGYQRETNQLAYISLFISCVTRLLLFITLFSSQAVGILHSMKLYNERYRRIWKASGWVFSGLFIGLCAGQQNVTSVLLSINIFLFFSNWILPVMIPIMQLVLFRFVLGQYRGVRLKFNPKNLFGEFIAFFFFVFYCAFIASLSIIVIFTMNAALIYYSISSYFLGFMPWQWILLYFVYVAIMDTFLFISGKTLISEESKKATVEKSEDCAANMTHAVQAEATNSSLASFQAIATNLSGETLNKEPQECHSSENSTHSHVKTSPANPKSLKLSTPAPNSNNPEHLPPAATQSAQPISDHWLTRIKRGLKMYKTNKNNRHVTKRCRNKIV</sequence>
<keyword evidence="2" id="KW-0812">Transmembrane</keyword>
<dbReference type="OrthoDB" id="10371969at2759"/>
<name>A0A8J0UUV5_XENLA</name>
<feature type="transmembrane region" description="Helical" evidence="2">
    <location>
        <begin position="57"/>
        <end position="77"/>
    </location>
</feature>
<dbReference type="Proteomes" id="UP000186698">
    <property type="component" value="Chromosome 4L"/>
</dbReference>
<evidence type="ECO:0000313" key="4">
    <source>
        <dbReference type="RefSeq" id="XP_018113015.1"/>
    </source>
</evidence>
<reference evidence="4" key="1">
    <citation type="submission" date="2025-08" db="UniProtKB">
        <authorList>
            <consortium name="RefSeq"/>
        </authorList>
    </citation>
    <scope>IDENTIFICATION</scope>
    <source>
        <strain evidence="4">J_2021</strain>
        <tissue evidence="4">Erythrocytes</tissue>
    </source>
</reference>
<protein>
    <submittedName>
        <fullName evidence="4">Uncharacterized protein LOC108713859 isoform X1</fullName>
    </submittedName>
</protein>
<accession>A0A8J0UUV5</accession>
<feature type="transmembrane region" description="Helical" evidence="2">
    <location>
        <begin position="175"/>
        <end position="196"/>
    </location>
</feature>
<evidence type="ECO:0000313" key="3">
    <source>
        <dbReference type="Proteomes" id="UP000186698"/>
    </source>
</evidence>